<dbReference type="SUPFAM" id="SSF50037">
    <property type="entry name" value="C-terminal domain of transcriptional repressors"/>
    <property type="match status" value="1"/>
</dbReference>
<keyword evidence="1" id="KW-0408">Iron</keyword>
<dbReference type="GO" id="GO:0046914">
    <property type="term" value="F:transition metal ion binding"/>
    <property type="evidence" value="ECO:0007669"/>
    <property type="project" value="InterPro"/>
</dbReference>
<sequence length="99" mass="11119">MPAKTGRGIWLTTNCLPWCYSTIMKDTIAQLKKGEKGIIENYSTDLIPVKLQELGCLPGNEVHVIQLSPFKDLFYLNINGSFFAIRKETAALIEIAKVF</sequence>
<dbReference type="InterPro" id="IPR008988">
    <property type="entry name" value="Transcriptional_repressor_C"/>
</dbReference>
<dbReference type="Gene3D" id="2.30.30.90">
    <property type="match status" value="1"/>
</dbReference>
<reference evidence="3 4" key="1">
    <citation type="submission" date="2016-11" db="EMBL/GenBank/DDBJ databases">
        <authorList>
            <person name="Jaros S."/>
            <person name="Januszkiewicz K."/>
            <person name="Wedrychowicz H."/>
        </authorList>
    </citation>
    <scope>NUCLEOTIDE SEQUENCE [LARGE SCALE GENOMIC DNA]</scope>
    <source>
        <strain evidence="3 4">DSM 26910</strain>
    </source>
</reference>
<dbReference type="Proteomes" id="UP000184164">
    <property type="component" value="Unassembled WGS sequence"/>
</dbReference>
<dbReference type="InterPro" id="IPR038157">
    <property type="entry name" value="FeoA_core_dom"/>
</dbReference>
<proteinExistence type="predicted"/>
<dbReference type="STRING" id="1484053.SAMN05444274_11248"/>
<dbReference type="AlphaFoldDB" id="A0A1M5FG41"/>
<keyword evidence="4" id="KW-1185">Reference proteome</keyword>
<protein>
    <submittedName>
        <fullName evidence="3">Ferrous iron transport protein A</fullName>
    </submittedName>
</protein>
<evidence type="ECO:0000313" key="3">
    <source>
        <dbReference type="EMBL" id="SHF90455.1"/>
    </source>
</evidence>
<feature type="domain" description="Ferrous iron transporter FeoA-like" evidence="2">
    <location>
        <begin position="26"/>
        <end position="97"/>
    </location>
</feature>
<name>A0A1M5FG41_9BACT</name>
<accession>A0A1M5FG41</accession>
<evidence type="ECO:0000313" key="4">
    <source>
        <dbReference type="Proteomes" id="UP000184164"/>
    </source>
</evidence>
<dbReference type="SMART" id="SM00899">
    <property type="entry name" value="FeoA"/>
    <property type="match status" value="1"/>
</dbReference>
<dbReference type="InterPro" id="IPR007167">
    <property type="entry name" value="Fe-transptr_FeoA-like"/>
</dbReference>
<organism evidence="3 4">
    <name type="scientific">Mariniphaga anaerophila</name>
    <dbReference type="NCBI Taxonomy" id="1484053"/>
    <lineage>
        <taxon>Bacteria</taxon>
        <taxon>Pseudomonadati</taxon>
        <taxon>Bacteroidota</taxon>
        <taxon>Bacteroidia</taxon>
        <taxon>Marinilabiliales</taxon>
        <taxon>Prolixibacteraceae</taxon>
        <taxon>Mariniphaga</taxon>
    </lineage>
</organism>
<evidence type="ECO:0000259" key="2">
    <source>
        <dbReference type="SMART" id="SM00899"/>
    </source>
</evidence>
<dbReference type="EMBL" id="FQUM01000012">
    <property type="protein sequence ID" value="SHF90455.1"/>
    <property type="molecule type" value="Genomic_DNA"/>
</dbReference>
<dbReference type="Pfam" id="PF04023">
    <property type="entry name" value="FeoA"/>
    <property type="match status" value="1"/>
</dbReference>
<evidence type="ECO:0000256" key="1">
    <source>
        <dbReference type="ARBA" id="ARBA00023004"/>
    </source>
</evidence>
<gene>
    <name evidence="3" type="ORF">SAMN05444274_11248</name>
</gene>